<dbReference type="InterPro" id="IPR036388">
    <property type="entry name" value="WH-like_DNA-bd_sf"/>
</dbReference>
<dbReference type="EMBL" id="AGJL01000033">
    <property type="protein sequence ID" value="EHP85545.1"/>
    <property type="molecule type" value="Genomic_DNA"/>
</dbReference>
<evidence type="ECO:0000313" key="4">
    <source>
        <dbReference type="Proteomes" id="UP000003706"/>
    </source>
</evidence>
<reference evidence="3 4" key="1">
    <citation type="submission" date="2011-09" db="EMBL/GenBank/DDBJ databases">
        <title>The draft genome of Methanotorris formicicus Mc-S-70.</title>
        <authorList>
            <consortium name="US DOE Joint Genome Institute (JGI-PGF)"/>
            <person name="Lucas S."/>
            <person name="Han J."/>
            <person name="Lapidus A."/>
            <person name="Cheng J.-F."/>
            <person name="Goodwin L."/>
            <person name="Pitluck S."/>
            <person name="Peters L."/>
            <person name="Land M.L."/>
            <person name="Hauser L."/>
            <person name="Sieprawska-Lupa M."/>
            <person name="Takai K."/>
            <person name="Miyazaki J."/>
            <person name="Whitman W."/>
            <person name="Woyke T.J."/>
        </authorList>
    </citation>
    <scope>NUCLEOTIDE SEQUENCE [LARGE SCALE GENOMIC DNA]</scope>
    <source>
        <strain evidence="3 4">Mc-S-70</strain>
    </source>
</reference>
<dbReference type="Gene3D" id="1.10.10.10">
    <property type="entry name" value="Winged helix-like DNA-binding domain superfamily/Winged helix DNA-binding domain"/>
    <property type="match status" value="1"/>
</dbReference>
<comment type="similarity">
    <text evidence="1">Belongs to the archaeal ATPase family.</text>
</comment>
<dbReference type="Proteomes" id="UP000003706">
    <property type="component" value="Unassembled WGS sequence"/>
</dbReference>
<dbReference type="STRING" id="647171.MetfoDRAFT_1313"/>
<protein>
    <recommendedName>
        <fullName evidence="2">Uncharacterized ATP-binding protein MJ1010-like C-terminal domain-containing protein</fullName>
    </recommendedName>
</protein>
<name>H1KZT9_9EURY</name>
<dbReference type="Pfam" id="PF21690">
    <property type="entry name" value="MJ1010-like_2nd"/>
    <property type="match status" value="1"/>
</dbReference>
<evidence type="ECO:0000313" key="3">
    <source>
        <dbReference type="EMBL" id="EHP85545.1"/>
    </source>
</evidence>
<dbReference type="PANTHER" id="PTHR37096:SF1">
    <property type="entry name" value="AAA+ ATPASE DOMAIN-CONTAINING PROTEIN"/>
    <property type="match status" value="1"/>
</dbReference>
<dbReference type="AlphaFoldDB" id="H1KZT9"/>
<keyword evidence="4" id="KW-1185">Reference proteome</keyword>
<evidence type="ECO:0000256" key="1">
    <source>
        <dbReference type="ARBA" id="ARBA00006755"/>
    </source>
</evidence>
<proteinExistence type="inferred from homology"/>
<evidence type="ECO:0000259" key="2">
    <source>
        <dbReference type="Pfam" id="PF21690"/>
    </source>
</evidence>
<dbReference type="InterPro" id="IPR049081">
    <property type="entry name" value="MJ1010-like_2nd"/>
</dbReference>
<dbReference type="InterPro" id="IPR051667">
    <property type="entry name" value="Archaeal_ATPase_domain"/>
</dbReference>
<comment type="caution">
    <text evidence="3">The sequence shown here is derived from an EMBL/GenBank/DDBJ whole genome shotgun (WGS) entry which is preliminary data.</text>
</comment>
<dbReference type="PANTHER" id="PTHR37096">
    <property type="entry name" value="YALI0E33429P"/>
    <property type="match status" value="1"/>
</dbReference>
<organism evidence="3 4">
    <name type="scientific">Methanotorris formicicus Mc-S-70</name>
    <dbReference type="NCBI Taxonomy" id="647171"/>
    <lineage>
        <taxon>Archaea</taxon>
        <taxon>Methanobacteriati</taxon>
        <taxon>Methanobacteriota</taxon>
        <taxon>Methanomada group</taxon>
        <taxon>Methanococci</taxon>
        <taxon>Methanococcales</taxon>
        <taxon>Methanocaldococcaceae</taxon>
        <taxon>Methanotorris</taxon>
    </lineage>
</organism>
<gene>
    <name evidence="3" type="ORF">MetfoDRAFT_1313</name>
</gene>
<accession>H1KZT9</accession>
<feature type="domain" description="Uncharacterized ATP-binding protein MJ1010-like C-terminal" evidence="2">
    <location>
        <begin position="32"/>
        <end position="118"/>
    </location>
</feature>
<sequence>MRKSLFYSYVGGKPILIIKVIDKLRYEKLDVILKFMLKDAIQKLKYFLENVKEEDEELYNKIVDVLKLFKETYEIEDISINKKIREFLVKKNILFLNPVEGILKPQSFLVWKAIKRVIE</sequence>
<dbReference type="PATRIC" id="fig|647171.4.peg.1287"/>